<evidence type="ECO:0000256" key="1">
    <source>
        <dbReference type="SAM" id="MobiDB-lite"/>
    </source>
</evidence>
<keyword evidence="3" id="KW-1185">Reference proteome</keyword>
<protein>
    <submittedName>
        <fullName evidence="2">Uncharacterized protein</fullName>
    </submittedName>
</protein>
<feature type="region of interest" description="Disordered" evidence="1">
    <location>
        <begin position="95"/>
        <end position="115"/>
    </location>
</feature>
<dbReference type="AlphaFoldDB" id="A0A918BU33"/>
<evidence type="ECO:0000313" key="3">
    <source>
        <dbReference type="Proteomes" id="UP000658320"/>
    </source>
</evidence>
<reference evidence="2" key="2">
    <citation type="submission" date="2020-09" db="EMBL/GenBank/DDBJ databases">
        <authorList>
            <person name="Sun Q."/>
            <person name="Ohkuma M."/>
        </authorList>
    </citation>
    <scope>NUCLEOTIDE SEQUENCE</scope>
    <source>
        <strain evidence="2">JCM 4346</strain>
    </source>
</reference>
<evidence type="ECO:0000313" key="2">
    <source>
        <dbReference type="EMBL" id="GGQ92072.1"/>
    </source>
</evidence>
<sequence length="115" mass="11062">MAVAPDENSGQGWVSATLDSSVPAGTTLHVVDADGKVVATYVTSKQIQNVVYSSSAIRSGAEYRIHSGGSAGTGGTGGLAAKAGTLGSAEQIAKVTAGDAPEGGGFGGGPGGGRR</sequence>
<dbReference type="RefSeq" id="WP_229910751.1">
    <property type="nucleotide sequence ID" value="NZ_BMSX01000001.1"/>
</dbReference>
<organism evidence="2 3">
    <name type="scientific">Streptomyces aurantiogriseus</name>
    <dbReference type="NCBI Taxonomy" id="66870"/>
    <lineage>
        <taxon>Bacteria</taxon>
        <taxon>Bacillati</taxon>
        <taxon>Actinomycetota</taxon>
        <taxon>Actinomycetes</taxon>
        <taxon>Kitasatosporales</taxon>
        <taxon>Streptomycetaceae</taxon>
        <taxon>Streptomyces</taxon>
    </lineage>
</organism>
<comment type="caution">
    <text evidence="2">The sequence shown here is derived from an EMBL/GenBank/DDBJ whole genome shotgun (WGS) entry which is preliminary data.</text>
</comment>
<gene>
    <name evidence="2" type="ORF">GCM10010251_03370</name>
</gene>
<feature type="compositionally biased region" description="Gly residues" evidence="1">
    <location>
        <begin position="101"/>
        <end position="115"/>
    </location>
</feature>
<dbReference type="EMBL" id="BMSX01000001">
    <property type="protein sequence ID" value="GGQ92072.1"/>
    <property type="molecule type" value="Genomic_DNA"/>
</dbReference>
<dbReference type="Proteomes" id="UP000658320">
    <property type="component" value="Unassembled WGS sequence"/>
</dbReference>
<proteinExistence type="predicted"/>
<accession>A0A918BU33</accession>
<reference evidence="2" key="1">
    <citation type="journal article" date="2014" name="Int. J. Syst. Evol. Microbiol.">
        <title>Complete genome sequence of Corynebacterium casei LMG S-19264T (=DSM 44701T), isolated from a smear-ripened cheese.</title>
        <authorList>
            <consortium name="US DOE Joint Genome Institute (JGI-PGF)"/>
            <person name="Walter F."/>
            <person name="Albersmeier A."/>
            <person name="Kalinowski J."/>
            <person name="Ruckert C."/>
        </authorList>
    </citation>
    <scope>NUCLEOTIDE SEQUENCE</scope>
    <source>
        <strain evidence="2">JCM 4346</strain>
    </source>
</reference>
<name>A0A918BU33_9ACTN</name>